<organism evidence="1 2">
    <name type="scientific">Marixanthomonas ophiurae</name>
    <dbReference type="NCBI Taxonomy" id="387659"/>
    <lineage>
        <taxon>Bacteria</taxon>
        <taxon>Pseudomonadati</taxon>
        <taxon>Bacteroidota</taxon>
        <taxon>Flavobacteriia</taxon>
        <taxon>Flavobacteriales</taxon>
        <taxon>Flavobacteriaceae</taxon>
        <taxon>Marixanthomonas</taxon>
    </lineage>
</organism>
<reference evidence="1 2" key="1">
    <citation type="journal article" date="2007" name="Int. J. Syst. Evol. Microbiol.">
        <title>Marixanthomonas ophiurae gen. nov., sp. nov., a marine bacterium of the family Flavobacteriaceae isolated from a deep-sea brittle star.</title>
        <authorList>
            <person name="Romanenko L.A."/>
            <person name="Uchino M."/>
            <person name="Frolova G.M."/>
            <person name="Mikhailov V.V."/>
        </authorList>
    </citation>
    <scope>NUCLEOTIDE SEQUENCE [LARGE SCALE GENOMIC DNA]</scope>
    <source>
        <strain evidence="1 2">KMM 3046</strain>
    </source>
</reference>
<dbReference type="Proteomes" id="UP000261082">
    <property type="component" value="Unassembled WGS sequence"/>
</dbReference>
<dbReference type="RefSeq" id="WP_117159427.1">
    <property type="nucleotide sequence ID" value="NZ_QVID01000001.1"/>
</dbReference>
<protein>
    <submittedName>
        <fullName evidence="1">Uncharacterized protein</fullName>
    </submittedName>
</protein>
<dbReference type="AlphaFoldDB" id="A0A3E1QDY8"/>
<name>A0A3E1QDY8_9FLAO</name>
<evidence type="ECO:0000313" key="1">
    <source>
        <dbReference type="EMBL" id="RFN60368.1"/>
    </source>
</evidence>
<evidence type="ECO:0000313" key="2">
    <source>
        <dbReference type="Proteomes" id="UP000261082"/>
    </source>
</evidence>
<gene>
    <name evidence="1" type="ORF">DZ858_10110</name>
</gene>
<accession>A0A3E1QDY8</accession>
<dbReference type="EMBL" id="QVID01000001">
    <property type="protein sequence ID" value="RFN60368.1"/>
    <property type="molecule type" value="Genomic_DNA"/>
</dbReference>
<dbReference type="OrthoDB" id="9777694at2"/>
<proteinExistence type="predicted"/>
<comment type="caution">
    <text evidence="1">The sequence shown here is derived from an EMBL/GenBank/DDBJ whole genome shotgun (WGS) entry which is preliminary data.</text>
</comment>
<sequence length="375" mass="44504">MIDKKELTRNELYDLVWSKPLTTLAKEYAYSDNGLRKICIKHNIPLPKSGYWSKIKFNKKVKKEKLPKEDESIKIELYIRKEGQESINHPNSERAKIKQEIENSELPIVVPDRLSNPDKLVVEAKEDLKEKVPSTWGTSEGLLSTSSGTINLQVSKSNRSRALRFMDTFIKLVKKRGHSIKVTDETIVVINGENLKIRLREFVKREEINDNGWKRSRYKPTGELSFRIESYPEKIWRDGKKSHIEEKLTSILATLELKAKQSKERRLEQEAWQRNWQKQEEIKKAFQEKKDNELSKFKELLSMATRWHKAEYLRNFIKELDNNDLKLQFQNEVIEDTIQWAKEKADWYDPLIEKEVKLLEDVDRDTLEVKKNKYW</sequence>
<keyword evidence="2" id="KW-1185">Reference proteome</keyword>